<dbReference type="PANTHER" id="PTHR43405">
    <property type="entry name" value="GLYCOSYL HYDROLASE DIGH"/>
    <property type="match status" value="1"/>
</dbReference>
<evidence type="ECO:0000313" key="4">
    <source>
        <dbReference type="Proteomes" id="UP001056708"/>
    </source>
</evidence>
<dbReference type="PANTHER" id="PTHR43405:SF1">
    <property type="entry name" value="GLYCOSYL HYDROLASE DIGH"/>
    <property type="match status" value="1"/>
</dbReference>
<evidence type="ECO:0000313" key="3">
    <source>
        <dbReference type="EMBL" id="USR90537.1"/>
    </source>
</evidence>
<organism evidence="3 4">
    <name type="scientific">Phormidium yuhuli AB48</name>
    <dbReference type="NCBI Taxonomy" id="2940671"/>
    <lineage>
        <taxon>Bacteria</taxon>
        <taxon>Bacillati</taxon>
        <taxon>Cyanobacteriota</taxon>
        <taxon>Cyanophyceae</taxon>
        <taxon>Oscillatoriophycideae</taxon>
        <taxon>Oscillatoriales</taxon>
        <taxon>Oscillatoriaceae</taxon>
        <taxon>Phormidium</taxon>
        <taxon>Phormidium yuhuli</taxon>
    </lineage>
</organism>
<dbReference type="SUPFAM" id="SSF51445">
    <property type="entry name" value="(Trans)glycosidases"/>
    <property type="match status" value="1"/>
</dbReference>
<protein>
    <submittedName>
        <fullName evidence="3">Family 10 glycosylhydrolase</fullName>
    </submittedName>
</protein>
<proteinExistence type="predicted"/>
<sequence length="517" mass="58085">MVALFSACSSTSSRLVTRLGGAVSAGASARVSSMALTLFLGLGQVLVSSGEAQAQFRPSNPCHLPSEAIVETETLRQAGLQGDAEAQAQYRRLIQNHATELEACRRQNWPQNLALWLRLYPCDARPGVLDAVLDRIVSRGYNEVYVEVFYDGQVLLPLNDNPTVWPSVVRSPELGDHDLLAEVIRKGHERGLKVYAWVFTMNFGYSYGQRADRFNAVARNGANESTLNRTRPEGTVYDRELHSYASQTFIDPYSPEARRDYEWLLNAILQRQPDGVLFDYVRYPRLPGGDSVASNVRQLWIHGEASRNALLNRSRNGLARGLLERYLQQGHLSNGDVQEIRNRHPGDEEPRWQAVSRPASSLQQYLWNLTVAHAVQGILDFVHRSADQVSRNNIPSGVVFFPNGNKPVGEQGFDSRLQPWDRFSPSMEWHPMVYGVCGDTSCLTDQMERVMAFASEETRVVPALAGVWGQPMTNRPSLETQMSAIRQVAPGVDSMSHFAYSWQFPESDQERKTCRMR</sequence>
<reference evidence="3" key="1">
    <citation type="submission" date="2022-06" db="EMBL/GenBank/DDBJ databases">
        <title>Genome sequence of Phormidium yuhuli AB48 isolated from an industrial photobioreactor environment.</title>
        <authorList>
            <person name="Qiu Y."/>
            <person name="Noonan A.J.C."/>
            <person name="Dofher K."/>
            <person name="Koch M."/>
            <person name="Kieft B."/>
            <person name="Lin X."/>
            <person name="Ziels R.M."/>
            <person name="Hallam S.J."/>
        </authorList>
    </citation>
    <scope>NUCLEOTIDE SEQUENCE</scope>
    <source>
        <strain evidence="3">AB48</strain>
    </source>
</reference>
<evidence type="ECO:0000259" key="2">
    <source>
        <dbReference type="Pfam" id="PF02638"/>
    </source>
</evidence>
<keyword evidence="1" id="KW-0732">Signal</keyword>
<dbReference type="InterPro" id="IPR052177">
    <property type="entry name" value="Divisome_Glycosyl_Hydrolase"/>
</dbReference>
<dbReference type="InterPro" id="IPR003790">
    <property type="entry name" value="GHL10"/>
</dbReference>
<dbReference type="Pfam" id="PF02638">
    <property type="entry name" value="GHL10"/>
    <property type="match status" value="1"/>
</dbReference>
<evidence type="ECO:0000256" key="1">
    <source>
        <dbReference type="ARBA" id="ARBA00022729"/>
    </source>
</evidence>
<dbReference type="Proteomes" id="UP001056708">
    <property type="component" value="Chromosome"/>
</dbReference>
<name>A0ABY5AMV1_9CYAN</name>
<feature type="domain" description="Glycosyl hydrolase-like 10" evidence="2">
    <location>
        <begin position="138"/>
        <end position="293"/>
    </location>
</feature>
<accession>A0ABY5AMV1</accession>
<gene>
    <name evidence="3" type="ORF">NEA10_17130</name>
</gene>
<dbReference type="Gene3D" id="3.20.20.80">
    <property type="entry name" value="Glycosidases"/>
    <property type="match status" value="1"/>
</dbReference>
<keyword evidence="4" id="KW-1185">Reference proteome</keyword>
<dbReference type="InterPro" id="IPR017853">
    <property type="entry name" value="GH"/>
</dbReference>
<dbReference type="EMBL" id="CP098611">
    <property type="protein sequence ID" value="USR90537.1"/>
    <property type="molecule type" value="Genomic_DNA"/>
</dbReference>
<dbReference type="RefSeq" id="WP_252662565.1">
    <property type="nucleotide sequence ID" value="NZ_CP098611.1"/>
</dbReference>